<dbReference type="PROSITE" id="PS00892">
    <property type="entry name" value="HIT_1"/>
    <property type="match status" value="1"/>
</dbReference>
<dbReference type="PANTHER" id="PTHR42997">
    <property type="entry name" value="HIT FAMILY HYDROLASE"/>
    <property type="match status" value="1"/>
</dbReference>
<feature type="domain" description="HIT" evidence="4">
    <location>
        <begin position="166"/>
        <end position="273"/>
    </location>
</feature>
<dbReference type="Gene3D" id="3.40.50.150">
    <property type="entry name" value="Vaccinia Virus protein VP39"/>
    <property type="match status" value="1"/>
</dbReference>
<dbReference type="CDD" id="cd02440">
    <property type="entry name" value="AdoMet_MTases"/>
    <property type="match status" value="1"/>
</dbReference>
<dbReference type="Pfam" id="PF01230">
    <property type="entry name" value="HIT"/>
    <property type="match status" value="1"/>
</dbReference>
<dbReference type="AlphaFoldDB" id="A0A2T5C355"/>
<protein>
    <submittedName>
        <fullName evidence="5">Diadenosine tetraphosphate (Ap4A) HIT family hydrolase</fullName>
    </submittedName>
</protein>
<dbReference type="InterPro" id="IPR036265">
    <property type="entry name" value="HIT-like_sf"/>
</dbReference>
<evidence type="ECO:0000256" key="1">
    <source>
        <dbReference type="PIRSR" id="PIRSR601310-1"/>
    </source>
</evidence>
<dbReference type="SUPFAM" id="SSF53335">
    <property type="entry name" value="S-adenosyl-L-methionine-dependent methyltransferases"/>
    <property type="match status" value="1"/>
</dbReference>
<dbReference type="EMBL" id="QAAD01000005">
    <property type="protein sequence ID" value="PTN09192.1"/>
    <property type="molecule type" value="Genomic_DNA"/>
</dbReference>
<dbReference type="InterPro" id="IPR052908">
    <property type="entry name" value="AP-4-A_phosphorylase"/>
</dbReference>
<comment type="caution">
    <text evidence="5">The sequence shown here is derived from an EMBL/GenBank/DDBJ whole genome shotgun (WGS) entry which is preliminary data.</text>
</comment>
<dbReference type="InterPro" id="IPR029063">
    <property type="entry name" value="SAM-dependent_MTases_sf"/>
</dbReference>
<keyword evidence="6" id="KW-1185">Reference proteome</keyword>
<evidence type="ECO:0000256" key="2">
    <source>
        <dbReference type="PIRSR" id="PIRSR601310-3"/>
    </source>
</evidence>
<dbReference type="PROSITE" id="PS51084">
    <property type="entry name" value="HIT_2"/>
    <property type="match status" value="1"/>
</dbReference>
<dbReference type="OrthoDB" id="9784774at2"/>
<dbReference type="PANTHER" id="PTHR42997:SF1">
    <property type="entry name" value="AP-4-A PHOSPHORYLASE"/>
    <property type="match status" value="1"/>
</dbReference>
<feature type="active site" description="Tele-AMP-histidine intermediate" evidence="1">
    <location>
        <position position="260"/>
    </location>
</feature>
<proteinExistence type="predicted"/>
<evidence type="ECO:0000313" key="6">
    <source>
        <dbReference type="Proteomes" id="UP000243525"/>
    </source>
</evidence>
<dbReference type="PRINTS" id="PR00332">
    <property type="entry name" value="HISTRIAD"/>
</dbReference>
<dbReference type="Gene3D" id="3.30.428.10">
    <property type="entry name" value="HIT-like"/>
    <property type="match status" value="1"/>
</dbReference>
<evidence type="ECO:0000256" key="3">
    <source>
        <dbReference type="PROSITE-ProRule" id="PRU00464"/>
    </source>
</evidence>
<evidence type="ECO:0000313" key="5">
    <source>
        <dbReference type="EMBL" id="PTN09192.1"/>
    </source>
</evidence>
<keyword evidence="5" id="KW-0378">Hydrolase</keyword>
<dbReference type="Proteomes" id="UP000243525">
    <property type="component" value="Unassembled WGS sequence"/>
</dbReference>
<dbReference type="GO" id="GO:0016787">
    <property type="term" value="F:hydrolase activity"/>
    <property type="evidence" value="ECO:0007669"/>
    <property type="project" value="UniProtKB-KW"/>
</dbReference>
<dbReference type="SUPFAM" id="SSF54197">
    <property type="entry name" value="HIT-like"/>
    <property type="match status" value="1"/>
</dbReference>
<evidence type="ECO:0000259" key="4">
    <source>
        <dbReference type="PROSITE" id="PS51084"/>
    </source>
</evidence>
<name>A0A2T5C355_9BACT</name>
<dbReference type="InterPro" id="IPR001310">
    <property type="entry name" value="Histidine_triad_HIT"/>
</dbReference>
<dbReference type="InterPro" id="IPR019808">
    <property type="entry name" value="Histidine_triad_CS"/>
</dbReference>
<accession>A0A2T5C355</accession>
<organism evidence="5 6">
    <name type="scientific">Mangrovibacterium marinum</name>
    <dbReference type="NCBI Taxonomy" id="1639118"/>
    <lineage>
        <taxon>Bacteria</taxon>
        <taxon>Pseudomonadati</taxon>
        <taxon>Bacteroidota</taxon>
        <taxon>Bacteroidia</taxon>
        <taxon>Marinilabiliales</taxon>
        <taxon>Prolixibacteraceae</taxon>
        <taxon>Mangrovibacterium</taxon>
    </lineage>
</organism>
<feature type="short sequence motif" description="Histidine triad motif" evidence="2 3">
    <location>
        <begin position="258"/>
        <end position="262"/>
    </location>
</feature>
<sequence length="291" mass="33439">MGRTKLNQYHYLTAKERDRLSFPARLAIERGWLKGEILDFGCGFGSDVQLLSELGMNVKGYDVHYFPEYPQKKFDTILCFYVLNVLLPEEQAKVLVEISRLLRPTGKAYFAVRRDLQFEGYRTHKLHKKKTYQCNVKLPFRSVFVNGNCEIYEYQHFNRIEKTINISCPFCNSTPEQAFIAETATAFAIFDKFPVNPGHALIIPKRHCADYFELSIKEQQACWFLLNHVKCIIASEFNPNGFNVGVNINQAGGQTIPHVHIHLIPRYAGDIENPTGGVRGVIPEKRDYTID</sequence>
<dbReference type="RefSeq" id="WP_107821601.1">
    <property type="nucleotide sequence ID" value="NZ_QAAD01000005.1"/>
</dbReference>
<dbReference type="InterPro" id="IPR011146">
    <property type="entry name" value="HIT-like"/>
</dbReference>
<reference evidence="5 6" key="1">
    <citation type="submission" date="2018-04" db="EMBL/GenBank/DDBJ databases">
        <title>Genomic Encyclopedia of Archaeal and Bacterial Type Strains, Phase II (KMG-II): from individual species to whole genera.</title>
        <authorList>
            <person name="Goeker M."/>
        </authorList>
    </citation>
    <scope>NUCLEOTIDE SEQUENCE [LARGE SCALE GENOMIC DNA]</scope>
    <source>
        <strain evidence="5 6">DSM 28823</strain>
    </source>
</reference>
<dbReference type="Pfam" id="PF13489">
    <property type="entry name" value="Methyltransf_23"/>
    <property type="match status" value="1"/>
</dbReference>
<gene>
    <name evidence="5" type="ORF">C8N47_10532</name>
</gene>